<dbReference type="PROSITE" id="PS00197">
    <property type="entry name" value="2FE2S_FER_1"/>
    <property type="match status" value="1"/>
</dbReference>
<dbReference type="InterPro" id="IPR012675">
    <property type="entry name" value="Beta-grasp_dom_sf"/>
</dbReference>
<keyword evidence="6" id="KW-0408">Iron</keyword>
<evidence type="ECO:0000256" key="1">
    <source>
        <dbReference type="ARBA" id="ARBA00001974"/>
    </source>
</evidence>
<dbReference type="PRINTS" id="PR00409">
    <property type="entry name" value="PHDIOXRDTASE"/>
</dbReference>
<evidence type="ECO:0000256" key="6">
    <source>
        <dbReference type="ARBA" id="ARBA00023004"/>
    </source>
</evidence>
<dbReference type="InterPro" id="IPR017927">
    <property type="entry name" value="FAD-bd_FR_type"/>
</dbReference>
<comment type="cofactor">
    <cofactor evidence="1">
        <name>FAD</name>
        <dbReference type="ChEBI" id="CHEBI:57692"/>
    </cofactor>
</comment>
<dbReference type="Pfam" id="PF00111">
    <property type="entry name" value="Fer2"/>
    <property type="match status" value="1"/>
</dbReference>
<dbReference type="EMBL" id="JBEDNQ010000001">
    <property type="protein sequence ID" value="MEQ3549006.1"/>
    <property type="molecule type" value="Genomic_DNA"/>
</dbReference>
<reference evidence="10 11" key="1">
    <citation type="submission" date="2024-03" db="EMBL/GenBank/DDBJ databases">
        <title>Draft genome sequence of Pseudonocardia nematodicida JCM 31783.</title>
        <authorList>
            <person name="Butdee W."/>
            <person name="Duangmal K."/>
        </authorList>
    </citation>
    <scope>NUCLEOTIDE SEQUENCE [LARGE SCALE GENOMIC DNA]</scope>
    <source>
        <strain evidence="10 11">JCM 31783</strain>
    </source>
</reference>
<keyword evidence="3" id="KW-0001">2Fe-2S</keyword>
<dbReference type="Proteomes" id="UP001494902">
    <property type="component" value="Unassembled WGS sequence"/>
</dbReference>
<feature type="domain" description="2Fe-2S ferredoxin-type" evidence="8">
    <location>
        <begin position="233"/>
        <end position="282"/>
    </location>
</feature>
<dbReference type="EC" id="1.-.-.-" evidence="10"/>
<evidence type="ECO:0000256" key="7">
    <source>
        <dbReference type="ARBA" id="ARBA00023014"/>
    </source>
</evidence>
<keyword evidence="11" id="KW-1185">Reference proteome</keyword>
<keyword evidence="2" id="KW-0285">Flavoprotein</keyword>
<dbReference type="CDD" id="cd00207">
    <property type="entry name" value="fer2"/>
    <property type="match status" value="1"/>
</dbReference>
<evidence type="ECO:0000256" key="4">
    <source>
        <dbReference type="ARBA" id="ARBA00022723"/>
    </source>
</evidence>
<evidence type="ECO:0000313" key="11">
    <source>
        <dbReference type="Proteomes" id="UP001494902"/>
    </source>
</evidence>
<dbReference type="GO" id="GO:0016491">
    <property type="term" value="F:oxidoreductase activity"/>
    <property type="evidence" value="ECO:0007669"/>
    <property type="project" value="UniProtKB-KW"/>
</dbReference>
<dbReference type="PROSITE" id="PS51085">
    <property type="entry name" value="2FE2S_FER_2"/>
    <property type="match status" value="1"/>
</dbReference>
<dbReference type="SUPFAM" id="SSF52343">
    <property type="entry name" value="Ferredoxin reductase-like, C-terminal NADP-linked domain"/>
    <property type="match status" value="1"/>
</dbReference>
<evidence type="ECO:0000256" key="3">
    <source>
        <dbReference type="ARBA" id="ARBA00022714"/>
    </source>
</evidence>
<dbReference type="PANTHER" id="PTHR47354:SF1">
    <property type="entry name" value="CARNITINE MONOOXYGENASE REDUCTASE SUBUNIT"/>
    <property type="match status" value="1"/>
</dbReference>
<dbReference type="SUPFAM" id="SSF63380">
    <property type="entry name" value="Riboflavin synthase domain-like"/>
    <property type="match status" value="1"/>
</dbReference>
<dbReference type="InterPro" id="IPR001041">
    <property type="entry name" value="2Fe-2S_ferredoxin-type"/>
</dbReference>
<dbReference type="InterPro" id="IPR039261">
    <property type="entry name" value="FNR_nucleotide-bd"/>
</dbReference>
<sequence length="282" mass="29790">MAAPAQAARRELRVRAMTHEADGVLSLRLTPLDPAATLPSWEPGAHVDLELPDGSTRQYSLCGDPAAPYWEIAVRHDEAGRGGSAHVHTVVRPGSVLRVGDPRSAFALADAPEHVFVAGGIGITPLLPMVARVAADGGRWRLHYVGRTRESTPFLDRAVLREPGARVHLTAETGRPALAGLLADLPDGAVVYVCGPAAMIDEARELLAGHPDRLRYELFRAPEADPDAESGSFLVRLARSGREVTVPAGGSLLDSLLDAGVDVLSDCREGICGSCETKVLAG</sequence>
<dbReference type="RefSeq" id="WP_349296098.1">
    <property type="nucleotide sequence ID" value="NZ_JBEDNQ010000001.1"/>
</dbReference>
<organism evidence="10 11">
    <name type="scientific">Pseudonocardia nematodicida</name>
    <dbReference type="NCBI Taxonomy" id="1206997"/>
    <lineage>
        <taxon>Bacteria</taxon>
        <taxon>Bacillati</taxon>
        <taxon>Actinomycetota</taxon>
        <taxon>Actinomycetes</taxon>
        <taxon>Pseudonocardiales</taxon>
        <taxon>Pseudonocardiaceae</taxon>
        <taxon>Pseudonocardia</taxon>
    </lineage>
</organism>
<dbReference type="InterPro" id="IPR017938">
    <property type="entry name" value="Riboflavin_synthase-like_b-brl"/>
</dbReference>
<comment type="caution">
    <text evidence="10">The sequence shown here is derived from an EMBL/GenBank/DDBJ whole genome shotgun (WGS) entry which is preliminary data.</text>
</comment>
<protein>
    <submittedName>
        <fullName evidence="10">PDR/VanB family oxidoreductase</fullName>
        <ecNumber evidence="10">1.-.-.-</ecNumber>
    </submittedName>
</protein>
<proteinExistence type="predicted"/>
<dbReference type="SUPFAM" id="SSF54292">
    <property type="entry name" value="2Fe-2S ferredoxin-like"/>
    <property type="match status" value="1"/>
</dbReference>
<feature type="domain" description="FAD-binding FR-type" evidence="9">
    <location>
        <begin position="7"/>
        <end position="109"/>
    </location>
</feature>
<dbReference type="PROSITE" id="PS51384">
    <property type="entry name" value="FAD_FR"/>
    <property type="match status" value="1"/>
</dbReference>
<name>A0ABV1K4E8_9PSEU</name>
<dbReference type="Gene3D" id="3.10.20.30">
    <property type="match status" value="1"/>
</dbReference>
<evidence type="ECO:0000259" key="9">
    <source>
        <dbReference type="PROSITE" id="PS51384"/>
    </source>
</evidence>
<accession>A0ABV1K4E8</accession>
<dbReference type="InterPro" id="IPR050415">
    <property type="entry name" value="MRET"/>
</dbReference>
<dbReference type="PANTHER" id="PTHR47354">
    <property type="entry name" value="NADH OXIDOREDUCTASE HCR"/>
    <property type="match status" value="1"/>
</dbReference>
<dbReference type="InterPro" id="IPR036010">
    <property type="entry name" value="2Fe-2S_ferredoxin-like_sf"/>
</dbReference>
<dbReference type="CDD" id="cd06185">
    <property type="entry name" value="PDR_like"/>
    <property type="match status" value="1"/>
</dbReference>
<keyword evidence="5 10" id="KW-0560">Oxidoreductase</keyword>
<dbReference type="InterPro" id="IPR006058">
    <property type="entry name" value="2Fe2S_fd_BS"/>
</dbReference>
<evidence type="ECO:0000256" key="2">
    <source>
        <dbReference type="ARBA" id="ARBA00022630"/>
    </source>
</evidence>
<dbReference type="Gene3D" id="2.40.30.10">
    <property type="entry name" value="Translation factors"/>
    <property type="match status" value="1"/>
</dbReference>
<evidence type="ECO:0000313" key="10">
    <source>
        <dbReference type="EMBL" id="MEQ3549006.1"/>
    </source>
</evidence>
<dbReference type="Gene3D" id="3.40.50.80">
    <property type="entry name" value="Nucleotide-binding domain of ferredoxin-NADP reductase (FNR) module"/>
    <property type="match status" value="1"/>
</dbReference>
<gene>
    <name evidence="10" type="ORF">WIS52_00870</name>
</gene>
<evidence type="ECO:0000259" key="8">
    <source>
        <dbReference type="PROSITE" id="PS51085"/>
    </source>
</evidence>
<keyword evidence="4" id="KW-0479">Metal-binding</keyword>
<keyword evidence="7" id="KW-0411">Iron-sulfur</keyword>
<evidence type="ECO:0000256" key="5">
    <source>
        <dbReference type="ARBA" id="ARBA00023002"/>
    </source>
</evidence>